<keyword evidence="5" id="KW-1185">Reference proteome</keyword>
<dbReference type="EMBL" id="CAJNOM010000003">
    <property type="protein sequence ID" value="CAF0745342.1"/>
    <property type="molecule type" value="Genomic_DNA"/>
</dbReference>
<reference evidence="3" key="1">
    <citation type="submission" date="2021-02" db="EMBL/GenBank/DDBJ databases">
        <authorList>
            <person name="Nowell W R."/>
        </authorList>
    </citation>
    <scope>NUCLEOTIDE SEQUENCE</scope>
</reference>
<sequence>MSSAYSSVSNVISSDSSGTSVESDPSSIERSGVSDDLSARSRNPHPHPHPSLTNVKSARKDLNDPIAQRKKIMEIQKKIESLENKIMLEISAMIELDQQLVRDLAQM</sequence>
<dbReference type="AlphaFoldDB" id="A0A813PM33"/>
<evidence type="ECO:0000313" key="2">
    <source>
        <dbReference type="EMBL" id="CAF0745342.1"/>
    </source>
</evidence>
<dbReference type="EMBL" id="CAJNOI010000006">
    <property type="protein sequence ID" value="CAF0757394.1"/>
    <property type="molecule type" value="Genomic_DNA"/>
</dbReference>
<evidence type="ECO:0000313" key="4">
    <source>
        <dbReference type="EMBL" id="CAF0865795.1"/>
    </source>
</evidence>
<gene>
    <name evidence="3" type="ORF">BJG266_LOCUS2809</name>
    <name evidence="2" type="ORF">QVE165_LOCUS1163</name>
    <name evidence="4" type="ORF">QVE165_LOCUS7623</name>
</gene>
<feature type="region of interest" description="Disordered" evidence="1">
    <location>
        <begin position="1"/>
        <end position="65"/>
    </location>
</feature>
<comment type="caution">
    <text evidence="3">The sequence shown here is derived from an EMBL/GenBank/DDBJ whole genome shotgun (WGS) entry which is preliminary data.</text>
</comment>
<evidence type="ECO:0000313" key="3">
    <source>
        <dbReference type="EMBL" id="CAF0757394.1"/>
    </source>
</evidence>
<evidence type="ECO:0000256" key="1">
    <source>
        <dbReference type="SAM" id="MobiDB-lite"/>
    </source>
</evidence>
<dbReference type="EMBL" id="CAJNOM010000033">
    <property type="protein sequence ID" value="CAF0865795.1"/>
    <property type="molecule type" value="Genomic_DNA"/>
</dbReference>
<name>A0A813PM33_9BILA</name>
<proteinExistence type="predicted"/>
<accession>A0A813PM33</accession>
<evidence type="ECO:0000313" key="5">
    <source>
        <dbReference type="Proteomes" id="UP000663832"/>
    </source>
</evidence>
<dbReference type="Proteomes" id="UP000663832">
    <property type="component" value="Unassembled WGS sequence"/>
</dbReference>
<feature type="compositionally biased region" description="Low complexity" evidence="1">
    <location>
        <begin position="1"/>
        <end position="26"/>
    </location>
</feature>
<dbReference type="Proteomes" id="UP000663877">
    <property type="component" value="Unassembled WGS sequence"/>
</dbReference>
<evidence type="ECO:0000313" key="6">
    <source>
        <dbReference type="Proteomes" id="UP000663877"/>
    </source>
</evidence>
<protein>
    <submittedName>
        <fullName evidence="3">Uncharacterized protein</fullName>
    </submittedName>
</protein>
<dbReference type="OrthoDB" id="10212918at2759"/>
<organism evidence="3 6">
    <name type="scientific">Adineta steineri</name>
    <dbReference type="NCBI Taxonomy" id="433720"/>
    <lineage>
        <taxon>Eukaryota</taxon>
        <taxon>Metazoa</taxon>
        <taxon>Spiralia</taxon>
        <taxon>Gnathifera</taxon>
        <taxon>Rotifera</taxon>
        <taxon>Eurotatoria</taxon>
        <taxon>Bdelloidea</taxon>
        <taxon>Adinetida</taxon>
        <taxon>Adinetidae</taxon>
        <taxon>Adineta</taxon>
    </lineage>
</organism>